<gene>
    <name evidence="2" type="ORF">PV11_02119</name>
</gene>
<name>A0A0D1YYE8_9EURO</name>
<evidence type="ECO:0000313" key="2">
    <source>
        <dbReference type="EMBL" id="KIV86509.1"/>
    </source>
</evidence>
<dbReference type="EMBL" id="KN846951">
    <property type="protein sequence ID" value="KIV86509.1"/>
    <property type="molecule type" value="Genomic_DNA"/>
</dbReference>
<dbReference type="HOGENOM" id="CLU_882874_0_0_1"/>
<evidence type="ECO:0000256" key="1">
    <source>
        <dbReference type="SAM" id="MobiDB-lite"/>
    </source>
</evidence>
<feature type="compositionally biased region" description="Basic and acidic residues" evidence="1">
    <location>
        <begin position="81"/>
        <end position="128"/>
    </location>
</feature>
<feature type="compositionally biased region" description="Low complexity" evidence="1">
    <location>
        <begin position="55"/>
        <end position="78"/>
    </location>
</feature>
<evidence type="ECO:0000313" key="3">
    <source>
        <dbReference type="Proteomes" id="UP000053599"/>
    </source>
</evidence>
<dbReference type="Proteomes" id="UP000053599">
    <property type="component" value="Unassembled WGS sequence"/>
</dbReference>
<feature type="compositionally biased region" description="Low complexity" evidence="1">
    <location>
        <begin position="23"/>
        <end position="35"/>
    </location>
</feature>
<sequence>MLPAQKRTVYTRLSTSELRTPKGKSSTTTPKSATPELHIVATCDPNKKRPIAEVDSSSAESSGDESTSTSSRGSSTDAENIDGKLHTIKKEINNKFKEAMRSSRANSTEEYKARQTKNNEKQKDDGTTRHHGMRRRWPWPMGDSDYHCDVSMSLAGSLPPEGIEEIGTATTTEAPPVIVSTNRKQHKQKRIQHRQVGARVAVIRTAHNGFAQYICIRPENVPSSPIHARLDLKCRGLSQPYYPRPDTDAGEVGAIFDPAVHGTAGMAKTSDKEDLYNVPALPPDLNMLVTPHDYQEKGAAQIHHSDFRVYYAAAL</sequence>
<reference evidence="2 3" key="1">
    <citation type="submission" date="2015-01" db="EMBL/GenBank/DDBJ databases">
        <title>The Genome Sequence of Exophiala sideris CBS121828.</title>
        <authorList>
            <consortium name="The Broad Institute Genomics Platform"/>
            <person name="Cuomo C."/>
            <person name="de Hoog S."/>
            <person name="Gorbushina A."/>
            <person name="Stielow B."/>
            <person name="Teixiera M."/>
            <person name="Abouelleil A."/>
            <person name="Chapman S.B."/>
            <person name="Priest M."/>
            <person name="Young S.K."/>
            <person name="Wortman J."/>
            <person name="Nusbaum C."/>
            <person name="Birren B."/>
        </authorList>
    </citation>
    <scope>NUCLEOTIDE SEQUENCE [LARGE SCALE GENOMIC DNA]</scope>
    <source>
        <strain evidence="2 3">CBS 121828</strain>
    </source>
</reference>
<organism evidence="2 3">
    <name type="scientific">Exophiala sideris</name>
    <dbReference type="NCBI Taxonomy" id="1016849"/>
    <lineage>
        <taxon>Eukaryota</taxon>
        <taxon>Fungi</taxon>
        <taxon>Dikarya</taxon>
        <taxon>Ascomycota</taxon>
        <taxon>Pezizomycotina</taxon>
        <taxon>Eurotiomycetes</taxon>
        <taxon>Chaetothyriomycetidae</taxon>
        <taxon>Chaetothyriales</taxon>
        <taxon>Herpotrichiellaceae</taxon>
        <taxon>Exophiala</taxon>
    </lineage>
</organism>
<protein>
    <submittedName>
        <fullName evidence="2">Uncharacterized protein</fullName>
    </submittedName>
</protein>
<dbReference type="AlphaFoldDB" id="A0A0D1YYE8"/>
<feature type="region of interest" description="Disordered" evidence="1">
    <location>
        <begin position="1"/>
        <end position="137"/>
    </location>
</feature>
<proteinExistence type="predicted"/>
<accession>A0A0D1YYE8</accession>